<reference evidence="3" key="1">
    <citation type="journal article" date="2019" name="Int. J. Syst. Evol. Microbiol.">
        <title>The Global Catalogue of Microorganisms (GCM) 10K type strain sequencing project: providing services to taxonomists for standard genome sequencing and annotation.</title>
        <authorList>
            <consortium name="The Broad Institute Genomics Platform"/>
            <consortium name="The Broad Institute Genome Sequencing Center for Infectious Disease"/>
            <person name="Wu L."/>
            <person name="Ma J."/>
        </authorList>
    </citation>
    <scope>NUCLEOTIDE SEQUENCE [LARGE SCALE GENOMIC DNA]</scope>
    <source>
        <strain evidence="3">XZYJT-10</strain>
    </source>
</reference>
<organism evidence="2 3">
    <name type="scientific">Paractinoplanes rhizophilus</name>
    <dbReference type="NCBI Taxonomy" id="1416877"/>
    <lineage>
        <taxon>Bacteria</taxon>
        <taxon>Bacillati</taxon>
        <taxon>Actinomycetota</taxon>
        <taxon>Actinomycetes</taxon>
        <taxon>Micromonosporales</taxon>
        <taxon>Micromonosporaceae</taxon>
        <taxon>Paractinoplanes</taxon>
    </lineage>
</organism>
<feature type="signal peptide" evidence="1">
    <location>
        <begin position="1"/>
        <end position="23"/>
    </location>
</feature>
<evidence type="ECO:0008006" key="4">
    <source>
        <dbReference type="Google" id="ProtNLM"/>
    </source>
</evidence>
<keyword evidence="1" id="KW-0732">Signal</keyword>
<name>A0ABW2HPE9_9ACTN</name>
<evidence type="ECO:0000313" key="2">
    <source>
        <dbReference type="EMBL" id="MFC7274262.1"/>
    </source>
</evidence>
<dbReference type="RefSeq" id="WP_378965990.1">
    <property type="nucleotide sequence ID" value="NZ_JBHTBJ010000005.1"/>
</dbReference>
<feature type="chain" id="PRO_5046675299" description="Secreted protein" evidence="1">
    <location>
        <begin position="24"/>
        <end position="144"/>
    </location>
</feature>
<dbReference type="EMBL" id="JBHTBJ010000005">
    <property type="protein sequence ID" value="MFC7274262.1"/>
    <property type="molecule type" value="Genomic_DNA"/>
</dbReference>
<evidence type="ECO:0000313" key="3">
    <source>
        <dbReference type="Proteomes" id="UP001596548"/>
    </source>
</evidence>
<evidence type="ECO:0000256" key="1">
    <source>
        <dbReference type="SAM" id="SignalP"/>
    </source>
</evidence>
<gene>
    <name evidence="2" type="ORF">ACFQS1_09745</name>
</gene>
<comment type="caution">
    <text evidence="2">The sequence shown here is derived from an EMBL/GenBank/DDBJ whole genome shotgun (WGS) entry which is preliminary data.</text>
</comment>
<accession>A0ABW2HPE9</accession>
<proteinExistence type="predicted"/>
<keyword evidence="3" id="KW-1185">Reference proteome</keyword>
<dbReference type="Proteomes" id="UP001596548">
    <property type="component" value="Unassembled WGS sequence"/>
</dbReference>
<sequence>MRTGIRTLFTVCIITALAPAAPAAATSAAAASARAQATRIEVDREGGFAGRHDSYVVDRWTHGGRRPLRMAGSRAFLRLRGSYGRLNACCDLFSYRVTVTYRGGWQKVVSTIQGAPAPRILWDVIADVQRAGVDSGAKLSHPAA</sequence>
<protein>
    <recommendedName>
        <fullName evidence="4">Secreted protein</fullName>
    </recommendedName>
</protein>